<keyword evidence="1" id="KW-1133">Transmembrane helix</keyword>
<evidence type="ECO:0008006" key="4">
    <source>
        <dbReference type="Google" id="ProtNLM"/>
    </source>
</evidence>
<gene>
    <name evidence="2" type="ORF">A2777_01365</name>
</gene>
<accession>A0A1F5Z6G2</accession>
<protein>
    <recommendedName>
        <fullName evidence="4">ABC transporter permease</fullName>
    </recommendedName>
</protein>
<proteinExistence type="predicted"/>
<dbReference type="EMBL" id="MFJF01000005">
    <property type="protein sequence ID" value="OGG08020.1"/>
    <property type="molecule type" value="Genomic_DNA"/>
</dbReference>
<dbReference type="Proteomes" id="UP000177354">
    <property type="component" value="Unassembled WGS sequence"/>
</dbReference>
<dbReference type="Pfam" id="PF06182">
    <property type="entry name" value="ABC2_membrane_6"/>
    <property type="match status" value="1"/>
</dbReference>
<dbReference type="PANTHER" id="PTHR36833">
    <property type="entry name" value="SLR0610 PROTEIN-RELATED"/>
    <property type="match status" value="1"/>
</dbReference>
<dbReference type="InterPro" id="IPR010390">
    <property type="entry name" value="ABC-2_transporter-like"/>
</dbReference>
<organism evidence="2 3">
    <name type="scientific">Candidatus Gottesmanbacteria bacterium RIFCSPHIGHO2_01_FULL_40_15</name>
    <dbReference type="NCBI Taxonomy" id="1798376"/>
    <lineage>
        <taxon>Bacteria</taxon>
        <taxon>Candidatus Gottesmaniibacteriota</taxon>
    </lineage>
</organism>
<feature type="transmembrane region" description="Helical" evidence="1">
    <location>
        <begin position="54"/>
        <end position="72"/>
    </location>
</feature>
<feature type="transmembrane region" description="Helical" evidence="1">
    <location>
        <begin position="110"/>
        <end position="131"/>
    </location>
</feature>
<evidence type="ECO:0000256" key="1">
    <source>
        <dbReference type="SAM" id="Phobius"/>
    </source>
</evidence>
<dbReference type="AlphaFoldDB" id="A0A1F5Z6G2"/>
<keyword evidence="1" id="KW-0812">Transmembrane</keyword>
<feature type="transmembrane region" description="Helical" evidence="1">
    <location>
        <begin position="228"/>
        <end position="248"/>
    </location>
</feature>
<keyword evidence="1" id="KW-0472">Membrane</keyword>
<sequence length="260" mass="29889">MVKYFKVWWLMTSSSVQSFFVSRIGAALFLAGKIIRFLFFFSFLLLLFTKTEALAGYSFYEVLLFYFTFNFIDSTTQMLFREVYRFRYYIVSGNFDMILVKPVNALFRSLFGWTDILDLMTLGPFILIIGYTLFKIPGITLIGIISYIILIINSLVIATSFHILVLSLAVLTTEIDHAIMIYRDLIGMGKIPIDVYTQPVRSLITFVIPVGIMMSFPVKALLGILATPFIILTLFVSLLILWFSLYVWRISLKRYTSASS</sequence>
<dbReference type="PANTHER" id="PTHR36833:SF1">
    <property type="entry name" value="INTEGRAL MEMBRANE TRANSPORT PROTEIN"/>
    <property type="match status" value="1"/>
</dbReference>
<evidence type="ECO:0000313" key="2">
    <source>
        <dbReference type="EMBL" id="OGG08020.1"/>
    </source>
</evidence>
<evidence type="ECO:0000313" key="3">
    <source>
        <dbReference type="Proteomes" id="UP000177354"/>
    </source>
</evidence>
<name>A0A1F5Z6G2_9BACT</name>
<reference evidence="2 3" key="1">
    <citation type="journal article" date="2016" name="Nat. Commun.">
        <title>Thousands of microbial genomes shed light on interconnected biogeochemical processes in an aquifer system.</title>
        <authorList>
            <person name="Anantharaman K."/>
            <person name="Brown C.T."/>
            <person name="Hug L.A."/>
            <person name="Sharon I."/>
            <person name="Castelle C.J."/>
            <person name="Probst A.J."/>
            <person name="Thomas B.C."/>
            <person name="Singh A."/>
            <person name="Wilkins M.J."/>
            <person name="Karaoz U."/>
            <person name="Brodie E.L."/>
            <person name="Williams K.H."/>
            <person name="Hubbard S.S."/>
            <person name="Banfield J.F."/>
        </authorList>
    </citation>
    <scope>NUCLEOTIDE SEQUENCE [LARGE SCALE GENOMIC DNA]</scope>
</reference>
<feature type="transmembrane region" description="Helical" evidence="1">
    <location>
        <begin position="20"/>
        <end position="47"/>
    </location>
</feature>
<feature type="transmembrane region" description="Helical" evidence="1">
    <location>
        <begin position="138"/>
        <end position="157"/>
    </location>
</feature>
<comment type="caution">
    <text evidence="2">The sequence shown here is derived from an EMBL/GenBank/DDBJ whole genome shotgun (WGS) entry which is preliminary data.</text>
</comment>